<feature type="region of interest" description="Disordered" evidence="7">
    <location>
        <begin position="1"/>
        <end position="31"/>
    </location>
</feature>
<dbReference type="Proteomes" id="UP000001593">
    <property type="component" value="Unassembled WGS sequence"/>
</dbReference>
<evidence type="ECO:0000256" key="7">
    <source>
        <dbReference type="SAM" id="MobiDB-lite"/>
    </source>
</evidence>
<dbReference type="Gene3D" id="2.160.20.70">
    <property type="match status" value="1"/>
</dbReference>
<dbReference type="InterPro" id="IPR031925">
    <property type="entry name" value="TBCC_N"/>
</dbReference>
<feature type="domain" description="C-CAP/cofactor C-like" evidence="8">
    <location>
        <begin position="133"/>
        <end position="290"/>
    </location>
</feature>
<feature type="region of interest" description="Disordered" evidence="7">
    <location>
        <begin position="122"/>
        <end position="156"/>
    </location>
</feature>
<evidence type="ECO:0000313" key="10">
    <source>
        <dbReference type="Proteomes" id="UP000001593"/>
    </source>
</evidence>
<dbReference type="SMART" id="SM00673">
    <property type="entry name" value="CARP"/>
    <property type="match status" value="2"/>
</dbReference>
<organism evidence="9 10">
    <name type="scientific">Nematostella vectensis</name>
    <name type="common">Starlet sea anemone</name>
    <dbReference type="NCBI Taxonomy" id="45351"/>
    <lineage>
        <taxon>Eukaryota</taxon>
        <taxon>Metazoa</taxon>
        <taxon>Cnidaria</taxon>
        <taxon>Anthozoa</taxon>
        <taxon>Hexacorallia</taxon>
        <taxon>Actiniaria</taxon>
        <taxon>Edwardsiidae</taxon>
        <taxon>Nematostella</taxon>
    </lineage>
</organism>
<dbReference type="PROSITE" id="PS51329">
    <property type="entry name" value="C_CAP_COFACTOR_C"/>
    <property type="match status" value="1"/>
</dbReference>
<evidence type="ECO:0000256" key="3">
    <source>
        <dbReference type="ARBA" id="ARBA00022490"/>
    </source>
</evidence>
<dbReference type="AlphaFoldDB" id="A7RHY3"/>
<comment type="subcellular location">
    <subcellularLocation>
        <location evidence="1">Cytoplasm</location>
    </subcellularLocation>
</comment>
<comment type="similarity">
    <text evidence="2">Belongs to the TBCC family.</text>
</comment>
<dbReference type="InterPro" id="IPR016098">
    <property type="entry name" value="CAP/MinC_C"/>
</dbReference>
<feature type="non-terminal residue" evidence="9">
    <location>
        <position position="308"/>
    </location>
</feature>
<dbReference type="GO" id="GO:0007023">
    <property type="term" value="P:post-chaperonin tubulin folding pathway"/>
    <property type="evidence" value="ECO:0007669"/>
    <property type="project" value="InterPro"/>
</dbReference>
<gene>
    <name evidence="9" type="ORF">NEMVEDRAFT_v1g61873</name>
</gene>
<keyword evidence="10" id="KW-1185">Reference proteome</keyword>
<feature type="compositionally biased region" description="Polar residues" evidence="7">
    <location>
        <begin position="141"/>
        <end position="156"/>
    </location>
</feature>
<dbReference type="GO" id="GO:0006457">
    <property type="term" value="P:protein folding"/>
    <property type="evidence" value="ECO:0000318"/>
    <property type="project" value="GO_Central"/>
</dbReference>
<dbReference type="InterPro" id="IPR038397">
    <property type="entry name" value="TBCC_N_sf"/>
</dbReference>
<feature type="compositionally biased region" description="Basic and acidic residues" evidence="7">
    <location>
        <begin position="1"/>
        <end position="22"/>
    </location>
</feature>
<dbReference type="PANTHER" id="PTHR15139:SF0">
    <property type="entry name" value="TUBULIN-SPECIFIC CHAPERONE C"/>
    <property type="match status" value="1"/>
</dbReference>
<dbReference type="InterPro" id="IPR027684">
    <property type="entry name" value="TBCC"/>
</dbReference>
<dbReference type="PANTHER" id="PTHR15139">
    <property type="entry name" value="TUBULIN FOLDING COFACTOR C"/>
    <property type="match status" value="1"/>
</dbReference>
<evidence type="ECO:0000256" key="1">
    <source>
        <dbReference type="ARBA" id="ARBA00004496"/>
    </source>
</evidence>
<accession>A7RHY3</accession>
<sequence>LEKRNEERLENVEKRRAEKEAQSQENESSDFFKEAFNKEKAALELMLNQCEDLAGDKTALVASFDEMSAKCQQMQRILADSTMFLVSYDVKSAQEVINSLQQRVNESREKYLPKKKFAFKVRKKQAEETSPSPEKKPSLGGDQSQPVRTSKGFQGNKHQTLIMSEQETLDQDIGLSDLENCTIKLMGPPLAVRMDKLRNCIIISGPVSTAIFIDDCQDCTFIVACQQLRVHHTHRSLFYLHVTSRAIIEDSSGVGFAPYDLQYELKEAHFKAAGLDLYENNWSIVNDFNWLRKDEHSPNWYIIAENER</sequence>
<dbReference type="HOGENOM" id="CLU_032612_2_1_1"/>
<dbReference type="Pfam" id="PF16752">
    <property type="entry name" value="TBCC_N"/>
    <property type="match status" value="1"/>
</dbReference>
<dbReference type="FunFam" id="1.20.58.1250:FF:000001">
    <property type="entry name" value="Tubulin-specific chaperone C"/>
    <property type="match status" value="1"/>
</dbReference>
<dbReference type="STRING" id="45351.A7RHY3"/>
<evidence type="ECO:0000259" key="8">
    <source>
        <dbReference type="PROSITE" id="PS51329"/>
    </source>
</evidence>
<dbReference type="eggNOG" id="KOG2512">
    <property type="taxonomic scope" value="Eukaryota"/>
</dbReference>
<protein>
    <recommendedName>
        <fullName evidence="8">C-CAP/cofactor C-like domain-containing protein</fullName>
    </recommendedName>
</protein>
<evidence type="ECO:0000256" key="2">
    <source>
        <dbReference type="ARBA" id="ARBA00008848"/>
    </source>
</evidence>
<evidence type="ECO:0000256" key="6">
    <source>
        <dbReference type="ARBA" id="ARBA00026055"/>
    </source>
</evidence>
<dbReference type="InParanoid" id="A7RHY3"/>
<dbReference type="PhylomeDB" id="A7RHY3"/>
<keyword evidence="4" id="KW-0007">Acetylation</keyword>
<dbReference type="InterPro" id="IPR006599">
    <property type="entry name" value="CARP_motif"/>
</dbReference>
<dbReference type="GO" id="GO:0005737">
    <property type="term" value="C:cytoplasm"/>
    <property type="evidence" value="ECO:0000318"/>
    <property type="project" value="GO_Central"/>
</dbReference>
<dbReference type="InterPro" id="IPR012945">
    <property type="entry name" value="Tubulin-bd_cofactor_C_dom"/>
</dbReference>
<dbReference type="InterPro" id="IPR017901">
    <property type="entry name" value="C-CAP_CF_C-like"/>
</dbReference>
<dbReference type="OMA" id="YFQHEIT"/>
<keyword evidence="5" id="KW-0143">Chaperone</keyword>
<reference evidence="9 10" key="1">
    <citation type="journal article" date="2007" name="Science">
        <title>Sea anemone genome reveals ancestral eumetazoan gene repertoire and genomic organization.</title>
        <authorList>
            <person name="Putnam N.H."/>
            <person name="Srivastava M."/>
            <person name="Hellsten U."/>
            <person name="Dirks B."/>
            <person name="Chapman J."/>
            <person name="Salamov A."/>
            <person name="Terry A."/>
            <person name="Shapiro H."/>
            <person name="Lindquist E."/>
            <person name="Kapitonov V.V."/>
            <person name="Jurka J."/>
            <person name="Genikhovich G."/>
            <person name="Grigoriev I.V."/>
            <person name="Lucas S.M."/>
            <person name="Steele R.E."/>
            <person name="Finnerty J.R."/>
            <person name="Technau U."/>
            <person name="Martindale M.Q."/>
            <person name="Rokhsar D.S."/>
        </authorList>
    </citation>
    <scope>NUCLEOTIDE SEQUENCE [LARGE SCALE GENOMIC DNA]</scope>
    <source>
        <strain evidence="10">CH2 X CH6</strain>
    </source>
</reference>
<dbReference type="GO" id="GO:0007021">
    <property type="term" value="P:tubulin complex assembly"/>
    <property type="evidence" value="ECO:0000318"/>
    <property type="project" value="GO_Central"/>
</dbReference>
<dbReference type="Pfam" id="PF07986">
    <property type="entry name" value="TBCC"/>
    <property type="match status" value="1"/>
</dbReference>
<dbReference type="EMBL" id="DS469511">
    <property type="protein sequence ID" value="EDO49057.1"/>
    <property type="molecule type" value="Genomic_DNA"/>
</dbReference>
<keyword evidence="3" id="KW-0963">Cytoplasm</keyword>
<feature type="non-terminal residue" evidence="9">
    <location>
        <position position="1"/>
    </location>
</feature>
<dbReference type="GO" id="GO:0015631">
    <property type="term" value="F:tubulin binding"/>
    <property type="evidence" value="ECO:0007669"/>
    <property type="project" value="InterPro"/>
</dbReference>
<dbReference type="Gene3D" id="1.20.58.1250">
    <property type="entry name" value="Tubulin Binding Cofactor C, N-terminal domain"/>
    <property type="match status" value="1"/>
</dbReference>
<evidence type="ECO:0000313" key="9">
    <source>
        <dbReference type="EMBL" id="EDO49057.1"/>
    </source>
</evidence>
<proteinExistence type="inferred from homology"/>
<comment type="subunit">
    <text evidence="6">Supercomplex made of cofactors A to E. Cofactors A and D function by capturing and stabilizing tubulin in a quasi-native conformation. Cofactor E binds to the cofactor D-tubulin complex; interaction with cofactor C then causes the release of tubulin polypeptides that are committed to the native state.</text>
</comment>
<evidence type="ECO:0000256" key="4">
    <source>
        <dbReference type="ARBA" id="ARBA00022990"/>
    </source>
</evidence>
<evidence type="ECO:0000256" key="5">
    <source>
        <dbReference type="ARBA" id="ARBA00023186"/>
    </source>
</evidence>
<name>A7RHY3_NEMVE</name>